<evidence type="ECO:0000313" key="4">
    <source>
        <dbReference type="EMBL" id="MBM7802474.1"/>
    </source>
</evidence>
<feature type="compositionally biased region" description="Polar residues" evidence="1">
    <location>
        <begin position="92"/>
        <end position="109"/>
    </location>
</feature>
<accession>A0ABS2RX87</accession>
<evidence type="ECO:0000313" key="5">
    <source>
        <dbReference type="Proteomes" id="UP000746584"/>
    </source>
</evidence>
<dbReference type="InterPro" id="IPR013320">
    <property type="entry name" value="ConA-like_dom_sf"/>
</dbReference>
<evidence type="ECO:0000256" key="2">
    <source>
        <dbReference type="SAM" id="Phobius"/>
    </source>
</evidence>
<gene>
    <name evidence="4" type="ORF">JOE58_001725</name>
</gene>
<feature type="transmembrane region" description="Helical" evidence="2">
    <location>
        <begin position="20"/>
        <end position="41"/>
    </location>
</feature>
<feature type="region of interest" description="Disordered" evidence="1">
    <location>
        <begin position="46"/>
        <end position="129"/>
    </location>
</feature>
<dbReference type="Proteomes" id="UP000746584">
    <property type="component" value="Unassembled WGS sequence"/>
</dbReference>
<evidence type="ECO:0000259" key="3">
    <source>
        <dbReference type="PROSITE" id="PS51762"/>
    </source>
</evidence>
<dbReference type="RefSeq" id="WP_175328096.1">
    <property type="nucleotide sequence ID" value="NZ_BMOI01000002.1"/>
</dbReference>
<keyword evidence="2" id="KW-1133">Transmembrane helix</keyword>
<keyword evidence="2" id="KW-0472">Membrane</keyword>
<keyword evidence="2" id="KW-0812">Transmembrane</keyword>
<reference evidence="4 5" key="1">
    <citation type="submission" date="2021-01" db="EMBL/GenBank/DDBJ databases">
        <title>Sequencing the genomes of 1000 actinobacteria strains.</title>
        <authorList>
            <person name="Klenk H.-P."/>
        </authorList>
    </citation>
    <scope>NUCLEOTIDE SEQUENCE [LARGE SCALE GENOMIC DNA]</scope>
    <source>
        <strain evidence="4 5">DSM 20542</strain>
    </source>
</reference>
<dbReference type="InterPro" id="IPR000757">
    <property type="entry name" value="Beta-glucanase-like"/>
</dbReference>
<dbReference type="Pfam" id="PF00722">
    <property type="entry name" value="Glyco_hydro_16"/>
    <property type="match status" value="1"/>
</dbReference>
<keyword evidence="5" id="KW-1185">Reference proteome</keyword>
<evidence type="ECO:0000256" key="1">
    <source>
        <dbReference type="SAM" id="MobiDB-lite"/>
    </source>
</evidence>
<dbReference type="EMBL" id="JAFBCG010000001">
    <property type="protein sequence ID" value="MBM7802474.1"/>
    <property type="molecule type" value="Genomic_DNA"/>
</dbReference>
<sequence length="323" mass="33649">MTRQRNSQRRERSTSTRGGLVRGAVVVVVAAVTVSVMLAFLTPPVQGSELASSPGASTSSRGTSGSTEHGRDASGSTPTGGAEPSSDPADGATSSARAPSSDQPTATPTPSVPDPVLGPQASFFEDFDTPAASGGQFAATYAGAWQAYDEGTSDKYYSGALTSAHDGVMDVAMNGTQGAAGVFGPPATAWAQTGGTFSIRMKVEGGRGNGTAVMLWPTSNDAAEGELDYPEGGFSGKPDVFHHSMVPGHADKAYRIRTDASWEDWHTYTTVWVPGKSVSYFLDGVLLDTVTESVPTTPHRYTFQIGNRGKPGHVLIDWVSIQP</sequence>
<organism evidence="4 5">
    <name type="scientific">Curtobacterium luteum</name>
    <dbReference type="NCBI Taxonomy" id="33881"/>
    <lineage>
        <taxon>Bacteria</taxon>
        <taxon>Bacillati</taxon>
        <taxon>Actinomycetota</taxon>
        <taxon>Actinomycetes</taxon>
        <taxon>Micrococcales</taxon>
        <taxon>Microbacteriaceae</taxon>
        <taxon>Curtobacterium</taxon>
    </lineage>
</organism>
<feature type="domain" description="GH16" evidence="3">
    <location>
        <begin position="107"/>
        <end position="323"/>
    </location>
</feature>
<dbReference type="Gene3D" id="2.60.120.200">
    <property type="match status" value="1"/>
</dbReference>
<dbReference type="CDD" id="cd00413">
    <property type="entry name" value="Glyco_hydrolase_16"/>
    <property type="match status" value="1"/>
</dbReference>
<proteinExistence type="predicted"/>
<dbReference type="PROSITE" id="PS51762">
    <property type="entry name" value="GH16_2"/>
    <property type="match status" value="1"/>
</dbReference>
<name>A0ABS2RX87_9MICO</name>
<dbReference type="SUPFAM" id="SSF49899">
    <property type="entry name" value="Concanavalin A-like lectins/glucanases"/>
    <property type="match status" value="1"/>
</dbReference>
<feature type="compositionally biased region" description="Low complexity" evidence="1">
    <location>
        <begin position="52"/>
        <end position="67"/>
    </location>
</feature>
<comment type="caution">
    <text evidence="4">The sequence shown here is derived from an EMBL/GenBank/DDBJ whole genome shotgun (WGS) entry which is preliminary data.</text>
</comment>
<protein>
    <recommendedName>
        <fullName evidence="3">GH16 domain-containing protein</fullName>
    </recommendedName>
</protein>